<organism evidence="3 4">
    <name type="scientific">Victivallis vadensis</name>
    <dbReference type="NCBI Taxonomy" id="172901"/>
    <lineage>
        <taxon>Bacteria</taxon>
        <taxon>Pseudomonadati</taxon>
        <taxon>Lentisphaerota</taxon>
        <taxon>Lentisphaeria</taxon>
        <taxon>Victivallales</taxon>
        <taxon>Victivallaceae</taxon>
        <taxon>Victivallis</taxon>
    </lineage>
</organism>
<dbReference type="EMBL" id="QEKH01000019">
    <property type="protein sequence ID" value="PVY39780.1"/>
    <property type="molecule type" value="Genomic_DNA"/>
</dbReference>
<keyword evidence="4" id="KW-1185">Reference proteome</keyword>
<accession>A0A2U1ATP7</accession>
<protein>
    <submittedName>
        <fullName evidence="3">Uncharacterized protein</fullName>
    </submittedName>
</protein>
<feature type="compositionally biased region" description="Polar residues" evidence="1">
    <location>
        <begin position="30"/>
        <end position="46"/>
    </location>
</feature>
<feature type="transmembrane region" description="Helical" evidence="2">
    <location>
        <begin position="57"/>
        <end position="77"/>
    </location>
</feature>
<feature type="region of interest" description="Disordered" evidence="1">
    <location>
        <begin position="1"/>
        <end position="46"/>
    </location>
</feature>
<comment type="caution">
    <text evidence="3">The sequence shown here is derived from an EMBL/GenBank/DDBJ whole genome shotgun (WGS) entry which is preliminary data.</text>
</comment>
<evidence type="ECO:0000313" key="3">
    <source>
        <dbReference type="EMBL" id="PVY39780.1"/>
    </source>
</evidence>
<dbReference type="AlphaFoldDB" id="A0A2U1ATP7"/>
<keyword evidence="2" id="KW-1133">Transmembrane helix</keyword>
<evidence type="ECO:0000313" key="4">
    <source>
        <dbReference type="Proteomes" id="UP000245959"/>
    </source>
</evidence>
<gene>
    <name evidence="3" type="ORF">C8D82_11921</name>
</gene>
<keyword evidence="2" id="KW-0472">Membrane</keyword>
<feature type="compositionally biased region" description="Basic and acidic residues" evidence="1">
    <location>
        <begin position="1"/>
        <end position="19"/>
    </location>
</feature>
<name>A0A2U1ATP7_9BACT</name>
<evidence type="ECO:0000256" key="2">
    <source>
        <dbReference type="SAM" id="Phobius"/>
    </source>
</evidence>
<keyword evidence="2" id="KW-0812">Transmembrane</keyword>
<reference evidence="3 4" key="1">
    <citation type="submission" date="2018-04" db="EMBL/GenBank/DDBJ databases">
        <title>Genomic Encyclopedia of Type Strains, Phase IV (KMG-IV): sequencing the most valuable type-strain genomes for metagenomic binning, comparative biology and taxonomic classification.</title>
        <authorList>
            <person name="Goeker M."/>
        </authorList>
    </citation>
    <scope>NUCLEOTIDE SEQUENCE [LARGE SCALE GENOMIC DNA]</scope>
    <source>
        <strain evidence="3 4">DSM 14823</strain>
    </source>
</reference>
<proteinExistence type="predicted"/>
<dbReference type="Proteomes" id="UP000245959">
    <property type="component" value="Unassembled WGS sequence"/>
</dbReference>
<sequence length="250" mass="28785">MPPTHRRESERAMSHHEQSEFNSGHGVHQHTPNNPNSHVRSSFSPPQKQVIREQRSVIRWSLLHIATAVCLIVGIYYGREYMRMPDRVIVVDEAGSIYRGSSKNVLCKETAENIARRCAFAFLDRSFEHDHRQLCEALFGRSAQKSLSDIIRKSKDEFTEQKIRQLPEIRKVELLPLSDAPGQCLAFVYGTLHRTGVYMKIPYSQKLKFTLGLRLVRSPDEKAFPLRVLRMTYEEKSIFDNKTTGEDGAK</sequence>
<evidence type="ECO:0000256" key="1">
    <source>
        <dbReference type="SAM" id="MobiDB-lite"/>
    </source>
</evidence>